<dbReference type="InterPro" id="IPR030678">
    <property type="entry name" value="Peptide/Ni-bd"/>
</dbReference>
<name>A0A1V2H066_9PROT</name>
<evidence type="ECO:0000259" key="4">
    <source>
        <dbReference type="Pfam" id="PF00496"/>
    </source>
</evidence>
<protein>
    <submittedName>
        <fullName evidence="5">ABC transporter substrate-binding protein</fullName>
    </submittedName>
</protein>
<comment type="similarity">
    <text evidence="2">Belongs to the bacterial solute-binding protein 5 family.</text>
</comment>
<dbReference type="SUPFAM" id="SSF53850">
    <property type="entry name" value="Periplasmic binding protein-like II"/>
    <property type="match status" value="1"/>
</dbReference>
<accession>A0A1V2H066</accession>
<keyword evidence="6" id="KW-1185">Reference proteome</keyword>
<evidence type="ECO:0000256" key="1">
    <source>
        <dbReference type="ARBA" id="ARBA00004418"/>
    </source>
</evidence>
<dbReference type="AlphaFoldDB" id="A0A1V2H066"/>
<gene>
    <name evidence="5" type="ORF">BKE38_15945</name>
</gene>
<dbReference type="GO" id="GO:1904680">
    <property type="term" value="F:peptide transmembrane transporter activity"/>
    <property type="evidence" value="ECO:0007669"/>
    <property type="project" value="TreeGrafter"/>
</dbReference>
<evidence type="ECO:0000256" key="2">
    <source>
        <dbReference type="ARBA" id="ARBA00005695"/>
    </source>
</evidence>
<dbReference type="PANTHER" id="PTHR30290:SF38">
    <property type="entry name" value="D,D-DIPEPTIDE-BINDING PERIPLASMIC PROTEIN DDPA-RELATED"/>
    <property type="match status" value="1"/>
</dbReference>
<dbReference type="PIRSF" id="PIRSF002741">
    <property type="entry name" value="MppA"/>
    <property type="match status" value="1"/>
</dbReference>
<comment type="caution">
    <text evidence="5">The sequence shown here is derived from an EMBL/GenBank/DDBJ whole genome shotgun (WGS) entry which is preliminary data.</text>
</comment>
<dbReference type="OrthoDB" id="7233744at2"/>
<dbReference type="RefSeq" id="WP_076958322.1">
    <property type="nucleotide sequence ID" value="NZ_MLCO01000160.1"/>
</dbReference>
<dbReference type="Gene3D" id="3.10.105.10">
    <property type="entry name" value="Dipeptide-binding Protein, Domain 3"/>
    <property type="match status" value="1"/>
</dbReference>
<sequence length="527" mass="58388">MISRRLFVGGAAAAGLARPSLVAAQNQRVLKFVPQADLALLDPVQTTGLVTRNHGMMVFDTLYGVDEQLRPHPQMVQGHVVEDDGKRWRLTLRPGLAFHDGTPVLARDCVASIRRWGSRDSYAQSLMAVVDALSAPDDRTIEFRLKKPFPLLPDVLGKPGASICAIMPERLAKTEGSTQITEMVGSGPYRFVANERIPGSRAVYARNEAYRPREDGTPSYIAGPKRAQFDRVEWLTIPDAATAAAALQRGEIDWWDQPISDYLPLLQKNNALKVEVLDTFGFLPMIRFNHVIPPFDRPEMRRALMGAIRQSDYLIAIAGEDRSRWKDDVGFFSPGSPMANDAGLEALRGPRDLEAVKRALIAAGYKGEKIVFPVPTDFAALNAISEVAGDMFRRVGINLDYQALDWGTVLTRVASQAPVEQGGWHVWANYTLGVGAVNPAANTYLRGHGKAATFGWPDNPRMEALRNQWFDTPGLEDQKKICRDMQALAFQEVPYLPLGAFYQPTAYRADIAGMLKGFPIFWNIKRG</sequence>
<dbReference type="CDD" id="cd08502">
    <property type="entry name" value="PBP2_NikA_DppA_OppA_like_16"/>
    <property type="match status" value="1"/>
</dbReference>
<proteinExistence type="inferred from homology"/>
<dbReference type="GO" id="GO:0030288">
    <property type="term" value="C:outer membrane-bounded periplasmic space"/>
    <property type="evidence" value="ECO:0007669"/>
    <property type="project" value="UniProtKB-ARBA"/>
</dbReference>
<dbReference type="Gene3D" id="3.40.190.10">
    <property type="entry name" value="Periplasmic binding protein-like II"/>
    <property type="match status" value="1"/>
</dbReference>
<comment type="subcellular location">
    <subcellularLocation>
        <location evidence="1">Periplasm</location>
    </subcellularLocation>
</comment>
<dbReference type="GO" id="GO:0043190">
    <property type="term" value="C:ATP-binding cassette (ABC) transporter complex"/>
    <property type="evidence" value="ECO:0007669"/>
    <property type="project" value="InterPro"/>
</dbReference>
<dbReference type="GO" id="GO:0015833">
    <property type="term" value="P:peptide transport"/>
    <property type="evidence" value="ECO:0007669"/>
    <property type="project" value="TreeGrafter"/>
</dbReference>
<feature type="domain" description="Solute-binding protein family 5" evidence="4">
    <location>
        <begin position="71"/>
        <end position="428"/>
    </location>
</feature>
<dbReference type="Pfam" id="PF00496">
    <property type="entry name" value="SBP_bac_5"/>
    <property type="match status" value="1"/>
</dbReference>
<dbReference type="EMBL" id="MLCO01000160">
    <property type="protein sequence ID" value="ONG51578.1"/>
    <property type="molecule type" value="Genomic_DNA"/>
</dbReference>
<dbReference type="InterPro" id="IPR039424">
    <property type="entry name" value="SBP_5"/>
</dbReference>
<evidence type="ECO:0000313" key="5">
    <source>
        <dbReference type="EMBL" id="ONG51578.1"/>
    </source>
</evidence>
<reference evidence="5 6" key="1">
    <citation type="submission" date="2016-10" db="EMBL/GenBank/DDBJ databases">
        <title>Draft Genome sequence of Roseomonas sp. strain M3.</title>
        <authorList>
            <person name="Subhash Y."/>
            <person name="Lee S."/>
        </authorList>
    </citation>
    <scope>NUCLEOTIDE SEQUENCE [LARGE SCALE GENOMIC DNA]</scope>
    <source>
        <strain evidence="5 6">M3</strain>
    </source>
</reference>
<dbReference type="InterPro" id="IPR000914">
    <property type="entry name" value="SBP_5_dom"/>
</dbReference>
<evidence type="ECO:0000256" key="3">
    <source>
        <dbReference type="ARBA" id="ARBA00022729"/>
    </source>
</evidence>
<evidence type="ECO:0000313" key="6">
    <source>
        <dbReference type="Proteomes" id="UP000188879"/>
    </source>
</evidence>
<dbReference type="PANTHER" id="PTHR30290">
    <property type="entry name" value="PERIPLASMIC BINDING COMPONENT OF ABC TRANSPORTER"/>
    <property type="match status" value="1"/>
</dbReference>
<dbReference type="Proteomes" id="UP000188879">
    <property type="component" value="Unassembled WGS sequence"/>
</dbReference>
<organism evidence="5 6">
    <name type="scientific">Teichococcus deserti</name>
    <dbReference type="NCBI Taxonomy" id="1817963"/>
    <lineage>
        <taxon>Bacteria</taxon>
        <taxon>Pseudomonadati</taxon>
        <taxon>Pseudomonadota</taxon>
        <taxon>Alphaproteobacteria</taxon>
        <taxon>Acetobacterales</taxon>
        <taxon>Roseomonadaceae</taxon>
        <taxon>Roseomonas</taxon>
    </lineage>
</organism>
<keyword evidence="3" id="KW-0732">Signal</keyword>